<evidence type="ECO:0000259" key="3">
    <source>
        <dbReference type="Pfam" id="PF14219"/>
    </source>
</evidence>
<name>A0A7W7VE43_9PSEU</name>
<protein>
    <recommendedName>
        <fullName evidence="3">DUF4328 domain-containing protein</fullName>
    </recommendedName>
</protein>
<feature type="transmembrane region" description="Helical" evidence="2">
    <location>
        <begin position="161"/>
        <end position="182"/>
    </location>
</feature>
<keyword evidence="2" id="KW-0472">Membrane</keyword>
<accession>A0A7W7VE43</accession>
<evidence type="ECO:0000313" key="4">
    <source>
        <dbReference type="EMBL" id="MBB4906822.1"/>
    </source>
</evidence>
<evidence type="ECO:0000313" key="5">
    <source>
        <dbReference type="Proteomes" id="UP000520767"/>
    </source>
</evidence>
<dbReference type="Pfam" id="PF14219">
    <property type="entry name" value="DUF4328"/>
    <property type="match status" value="1"/>
</dbReference>
<evidence type="ECO:0000256" key="2">
    <source>
        <dbReference type="SAM" id="Phobius"/>
    </source>
</evidence>
<organism evidence="4 5">
    <name type="scientific">Actinophytocola algeriensis</name>
    <dbReference type="NCBI Taxonomy" id="1768010"/>
    <lineage>
        <taxon>Bacteria</taxon>
        <taxon>Bacillati</taxon>
        <taxon>Actinomycetota</taxon>
        <taxon>Actinomycetes</taxon>
        <taxon>Pseudonocardiales</taxon>
        <taxon>Pseudonocardiaceae</taxon>
    </lineage>
</organism>
<keyword evidence="2" id="KW-1133">Transmembrane helix</keyword>
<reference evidence="4 5" key="1">
    <citation type="submission" date="2020-08" db="EMBL/GenBank/DDBJ databases">
        <title>Genomic Encyclopedia of Type Strains, Phase III (KMG-III): the genomes of soil and plant-associated and newly described type strains.</title>
        <authorList>
            <person name="Whitman W."/>
        </authorList>
    </citation>
    <scope>NUCLEOTIDE SEQUENCE [LARGE SCALE GENOMIC DNA]</scope>
    <source>
        <strain evidence="4 5">CECT 8960</strain>
    </source>
</reference>
<feature type="domain" description="DUF4328" evidence="3">
    <location>
        <begin position="103"/>
        <end position="261"/>
    </location>
</feature>
<feature type="region of interest" description="Disordered" evidence="1">
    <location>
        <begin position="1"/>
        <end position="30"/>
    </location>
</feature>
<dbReference type="Proteomes" id="UP000520767">
    <property type="component" value="Unassembled WGS sequence"/>
</dbReference>
<dbReference type="EMBL" id="JACHJQ010000003">
    <property type="protein sequence ID" value="MBB4906822.1"/>
    <property type="molecule type" value="Genomic_DNA"/>
</dbReference>
<comment type="caution">
    <text evidence="4">The sequence shown here is derived from an EMBL/GenBank/DDBJ whole genome shotgun (WGS) entry which is preliminary data.</text>
</comment>
<dbReference type="InterPro" id="IPR025565">
    <property type="entry name" value="DUF4328"/>
</dbReference>
<dbReference type="AlphaFoldDB" id="A0A7W7VE43"/>
<feature type="transmembrane region" description="Helical" evidence="2">
    <location>
        <begin position="237"/>
        <end position="257"/>
    </location>
</feature>
<feature type="transmembrane region" description="Helical" evidence="2">
    <location>
        <begin position="203"/>
        <end position="225"/>
    </location>
</feature>
<evidence type="ECO:0000256" key="1">
    <source>
        <dbReference type="SAM" id="MobiDB-lite"/>
    </source>
</evidence>
<feature type="transmembrane region" description="Helical" evidence="2">
    <location>
        <begin position="118"/>
        <end position="141"/>
    </location>
</feature>
<gene>
    <name evidence="4" type="ORF">FHR82_003042</name>
</gene>
<keyword evidence="5" id="KW-1185">Reference proteome</keyword>
<dbReference type="RefSeq" id="WP_184810980.1">
    <property type="nucleotide sequence ID" value="NZ_JACHJQ010000003.1"/>
</dbReference>
<sequence>MTQPRQRWIATVPPGGTRRPRARRRLPYPGPPGYSAPPRWGFPALAWRWPTTIPGANPDQPVTVDRVRAVAGHASAMMWALACLALLTAGGEIWRYVLLVRSRTGALSSRLVSTSDAVVTIAGVLTLAFTVLAAIVALWWLHLARHAAADLADQDVTRPDWQVLVYLLVPGVNLAMAGVLLTELEHQVLRRPGTDRPRPTKPLAIWWAAWATAGILFGVTVAWRFRDSVQAHADSVLLSALTDLSAAAVAVLTALLIRRLSTLLAPVDLNSVRYLRVIRVEGAPEPPLRASRTLSSRR</sequence>
<feature type="transmembrane region" description="Helical" evidence="2">
    <location>
        <begin position="76"/>
        <end position="97"/>
    </location>
</feature>
<keyword evidence="2" id="KW-0812">Transmembrane</keyword>
<proteinExistence type="predicted"/>